<accession>A0ABV7D3E9</accession>
<protein>
    <submittedName>
        <fullName evidence="2">Glycosyltransferase family 2 protein</fullName>
    </submittedName>
</protein>
<dbReference type="RefSeq" id="WP_194215165.1">
    <property type="nucleotide sequence ID" value="NZ_CP061205.1"/>
</dbReference>
<reference evidence="3" key="1">
    <citation type="journal article" date="2019" name="Int. J. Syst. Evol. Microbiol.">
        <title>The Global Catalogue of Microorganisms (GCM) 10K type strain sequencing project: providing services to taxonomists for standard genome sequencing and annotation.</title>
        <authorList>
            <consortium name="The Broad Institute Genomics Platform"/>
            <consortium name="The Broad Institute Genome Sequencing Center for Infectious Disease"/>
            <person name="Wu L."/>
            <person name="Ma J."/>
        </authorList>
    </citation>
    <scope>NUCLEOTIDE SEQUENCE [LARGE SCALE GENOMIC DNA]</scope>
    <source>
        <strain evidence="3">KCTC 62164</strain>
    </source>
</reference>
<dbReference type="Gene3D" id="3.90.550.10">
    <property type="entry name" value="Spore Coat Polysaccharide Biosynthesis Protein SpsA, Chain A"/>
    <property type="match status" value="1"/>
</dbReference>
<keyword evidence="3" id="KW-1185">Reference proteome</keyword>
<comment type="caution">
    <text evidence="2">The sequence shown here is derived from an EMBL/GenBank/DDBJ whole genome shotgun (WGS) entry which is preliminary data.</text>
</comment>
<sequence>MYRKLRKLRRDPIGYCLDSKHGMLRALGGSLYRAQTARFDAVGRANADRKITVIMTAYNTGTLVEAAVQSVLAQSHRAFELMIIDDASTDNTLDVLKKLAATDSRIRVFHSPVNHGTYWSKNWCLSKAESEFVAFHDSDDTSHPLRLQRQLGAIISKKAVGVTCRWQRVDEQGNCLVIDGLKERTAAISLMIRRHDVVSKIGYFDSVRISADTEFIRRIHKVFGVARLFPMRQVCYIGLLRDESLTRGQNGGFNWTVEGLSYVRELSGDRKDYHDTFLLWQEDQLAKGLPLMMEFPLATRKFPAPEKICRSCNDTETGTVQEIDAA</sequence>
<evidence type="ECO:0000259" key="1">
    <source>
        <dbReference type="Pfam" id="PF00535"/>
    </source>
</evidence>
<dbReference type="PANTHER" id="PTHR43685">
    <property type="entry name" value="GLYCOSYLTRANSFERASE"/>
    <property type="match status" value="1"/>
</dbReference>
<dbReference type="CDD" id="cd00761">
    <property type="entry name" value="Glyco_tranf_GTA_type"/>
    <property type="match status" value="1"/>
</dbReference>
<dbReference type="SUPFAM" id="SSF53448">
    <property type="entry name" value="Nucleotide-diphospho-sugar transferases"/>
    <property type="match status" value="1"/>
</dbReference>
<evidence type="ECO:0000313" key="2">
    <source>
        <dbReference type="EMBL" id="MFC3051693.1"/>
    </source>
</evidence>
<evidence type="ECO:0000313" key="3">
    <source>
        <dbReference type="Proteomes" id="UP001595444"/>
    </source>
</evidence>
<dbReference type="InterPro" id="IPR029044">
    <property type="entry name" value="Nucleotide-diphossugar_trans"/>
</dbReference>
<dbReference type="PANTHER" id="PTHR43685:SF2">
    <property type="entry name" value="GLYCOSYLTRANSFERASE 2-LIKE DOMAIN-CONTAINING PROTEIN"/>
    <property type="match status" value="1"/>
</dbReference>
<organism evidence="2 3">
    <name type="scientific">Kordiimonas pumila</name>
    <dbReference type="NCBI Taxonomy" id="2161677"/>
    <lineage>
        <taxon>Bacteria</taxon>
        <taxon>Pseudomonadati</taxon>
        <taxon>Pseudomonadota</taxon>
        <taxon>Alphaproteobacteria</taxon>
        <taxon>Kordiimonadales</taxon>
        <taxon>Kordiimonadaceae</taxon>
        <taxon>Kordiimonas</taxon>
    </lineage>
</organism>
<feature type="domain" description="Glycosyltransferase 2-like" evidence="1">
    <location>
        <begin position="52"/>
        <end position="171"/>
    </location>
</feature>
<name>A0ABV7D3E9_9PROT</name>
<proteinExistence type="predicted"/>
<gene>
    <name evidence="2" type="ORF">ACFOKA_07245</name>
</gene>
<dbReference type="Pfam" id="PF00535">
    <property type="entry name" value="Glycos_transf_2"/>
    <property type="match status" value="1"/>
</dbReference>
<dbReference type="InterPro" id="IPR001173">
    <property type="entry name" value="Glyco_trans_2-like"/>
</dbReference>
<dbReference type="Proteomes" id="UP001595444">
    <property type="component" value="Unassembled WGS sequence"/>
</dbReference>
<dbReference type="InterPro" id="IPR050834">
    <property type="entry name" value="Glycosyltransf_2"/>
</dbReference>
<dbReference type="EMBL" id="JBHRSL010000004">
    <property type="protein sequence ID" value="MFC3051693.1"/>
    <property type="molecule type" value="Genomic_DNA"/>
</dbReference>